<reference evidence="1" key="1">
    <citation type="submission" date="2018-11" db="EMBL/GenBank/DDBJ databases">
        <authorList>
            <consortium name="Pathogen Informatics"/>
        </authorList>
    </citation>
    <scope>NUCLEOTIDE SEQUENCE</scope>
</reference>
<keyword evidence="2" id="KW-1185">Reference proteome</keyword>
<dbReference type="AlphaFoldDB" id="A0A3S4ZDZ6"/>
<evidence type="ECO:0000313" key="2">
    <source>
        <dbReference type="Proteomes" id="UP000784294"/>
    </source>
</evidence>
<proteinExistence type="predicted"/>
<dbReference type="Proteomes" id="UP000784294">
    <property type="component" value="Unassembled WGS sequence"/>
</dbReference>
<evidence type="ECO:0000313" key="1">
    <source>
        <dbReference type="EMBL" id="VEL09100.1"/>
    </source>
</evidence>
<gene>
    <name evidence="1" type="ORF">PXEA_LOCUS2540</name>
</gene>
<dbReference type="EMBL" id="CAAALY010005448">
    <property type="protein sequence ID" value="VEL09100.1"/>
    <property type="molecule type" value="Genomic_DNA"/>
</dbReference>
<comment type="caution">
    <text evidence="1">The sequence shown here is derived from an EMBL/GenBank/DDBJ whole genome shotgun (WGS) entry which is preliminary data.</text>
</comment>
<sequence length="295" mass="33426">MLFFIVRVHSAVSLLTLFVRPFEDITFDIIEILNSSVAYMDQDPNVMPSFLVLDAALSVLVNPSLSLNSFPEDENFDLMVSGLSSGDAKHDGKSEFCLSGSQYRYQCLYLSALLFLYSLSSLINRICISFSFQNQLLRQRLDGVLTARFNPQLVTNLTNAWFRAGQLSQQLDMNKKLGICHDNAELCCFYQALSFKPSNKAESNELVSPISELRRAVHTFNNQLEQINEVFIDDYLTDHNQINSLSQLVNNLDKESLSTISFCQIQHNTDEHLCISSDLGQNSVSRRSAFKNIYD</sequence>
<name>A0A3S4ZDZ6_9PLAT</name>
<protein>
    <submittedName>
        <fullName evidence="1">Uncharacterized protein</fullName>
    </submittedName>
</protein>
<accession>A0A3S4ZDZ6</accession>
<organism evidence="1 2">
    <name type="scientific">Protopolystoma xenopodis</name>
    <dbReference type="NCBI Taxonomy" id="117903"/>
    <lineage>
        <taxon>Eukaryota</taxon>
        <taxon>Metazoa</taxon>
        <taxon>Spiralia</taxon>
        <taxon>Lophotrochozoa</taxon>
        <taxon>Platyhelminthes</taxon>
        <taxon>Monogenea</taxon>
        <taxon>Polyopisthocotylea</taxon>
        <taxon>Polystomatidea</taxon>
        <taxon>Polystomatidae</taxon>
        <taxon>Protopolystoma</taxon>
    </lineage>
</organism>